<dbReference type="OrthoDB" id="3235960at2759"/>
<keyword evidence="1" id="KW-0812">Transmembrane</keyword>
<evidence type="ECO:0000259" key="2">
    <source>
        <dbReference type="Pfam" id="PF20153"/>
    </source>
</evidence>
<protein>
    <recommendedName>
        <fullName evidence="2">DUF6535 domain-containing protein</fullName>
    </recommendedName>
</protein>
<feature type="domain" description="DUF6535" evidence="2">
    <location>
        <begin position="50"/>
        <end position="228"/>
    </location>
</feature>
<reference evidence="3" key="1">
    <citation type="journal article" date="2021" name="New Phytol.">
        <title>Evolutionary innovations through gain and loss of genes in the ectomycorrhizal Boletales.</title>
        <authorList>
            <person name="Wu G."/>
            <person name="Miyauchi S."/>
            <person name="Morin E."/>
            <person name="Kuo A."/>
            <person name="Drula E."/>
            <person name="Varga T."/>
            <person name="Kohler A."/>
            <person name="Feng B."/>
            <person name="Cao Y."/>
            <person name="Lipzen A."/>
            <person name="Daum C."/>
            <person name="Hundley H."/>
            <person name="Pangilinan J."/>
            <person name="Johnson J."/>
            <person name="Barry K."/>
            <person name="LaButti K."/>
            <person name="Ng V."/>
            <person name="Ahrendt S."/>
            <person name="Min B."/>
            <person name="Choi I.G."/>
            <person name="Park H."/>
            <person name="Plett J.M."/>
            <person name="Magnuson J."/>
            <person name="Spatafora J.W."/>
            <person name="Nagy L.G."/>
            <person name="Henrissat B."/>
            <person name="Grigoriev I.V."/>
            <person name="Yang Z.L."/>
            <person name="Xu J."/>
            <person name="Martin F.M."/>
        </authorList>
    </citation>
    <scope>NUCLEOTIDE SEQUENCE</scope>
    <source>
        <strain evidence="3">KKN 215</strain>
    </source>
</reference>
<dbReference type="EMBL" id="JAEVFJ010000033">
    <property type="protein sequence ID" value="KAH8092207.1"/>
    <property type="molecule type" value="Genomic_DNA"/>
</dbReference>
<feature type="transmembrane region" description="Helical" evidence="1">
    <location>
        <begin position="74"/>
        <end position="91"/>
    </location>
</feature>
<evidence type="ECO:0000313" key="4">
    <source>
        <dbReference type="Proteomes" id="UP000813824"/>
    </source>
</evidence>
<evidence type="ECO:0000313" key="3">
    <source>
        <dbReference type="EMBL" id="KAH8092207.1"/>
    </source>
</evidence>
<proteinExistence type="predicted"/>
<keyword evidence="4" id="KW-1185">Reference proteome</keyword>
<dbReference type="AlphaFoldDB" id="A0A8K0UHK4"/>
<dbReference type="Pfam" id="PF20153">
    <property type="entry name" value="DUF6535"/>
    <property type="match status" value="1"/>
</dbReference>
<keyword evidence="1" id="KW-1133">Transmembrane helix</keyword>
<evidence type="ECO:0000256" key="1">
    <source>
        <dbReference type="SAM" id="Phobius"/>
    </source>
</evidence>
<gene>
    <name evidence="3" type="ORF">BXZ70DRAFT_463944</name>
</gene>
<organism evidence="3 4">
    <name type="scientific">Cristinia sonorae</name>
    <dbReference type="NCBI Taxonomy" id="1940300"/>
    <lineage>
        <taxon>Eukaryota</taxon>
        <taxon>Fungi</taxon>
        <taxon>Dikarya</taxon>
        <taxon>Basidiomycota</taxon>
        <taxon>Agaricomycotina</taxon>
        <taxon>Agaricomycetes</taxon>
        <taxon>Agaricomycetidae</taxon>
        <taxon>Agaricales</taxon>
        <taxon>Pleurotineae</taxon>
        <taxon>Stephanosporaceae</taxon>
        <taxon>Cristinia</taxon>
    </lineage>
</organism>
<dbReference type="InterPro" id="IPR045338">
    <property type="entry name" value="DUF6535"/>
</dbReference>
<feature type="transmembrane region" description="Helical" evidence="1">
    <location>
        <begin position="205"/>
        <end position="229"/>
    </location>
</feature>
<accession>A0A8K0UHK4</accession>
<feature type="transmembrane region" description="Helical" evidence="1">
    <location>
        <begin position="272"/>
        <end position="305"/>
    </location>
</feature>
<name>A0A8K0UHK4_9AGAR</name>
<dbReference type="Proteomes" id="UP000813824">
    <property type="component" value="Unassembled WGS sequence"/>
</dbReference>
<feature type="transmembrane region" description="Helical" evidence="1">
    <location>
        <begin position="148"/>
        <end position="169"/>
    </location>
</feature>
<comment type="caution">
    <text evidence="3">The sequence shown here is derived from an EMBL/GenBank/DDBJ whole genome shotgun (WGS) entry which is preliminary data.</text>
</comment>
<keyword evidence="1" id="KW-0472">Membrane</keyword>
<feature type="transmembrane region" description="Helical" evidence="1">
    <location>
        <begin position="235"/>
        <end position="260"/>
    </location>
</feature>
<sequence length="342" mass="37759">MTGTPPDDAYLPRANEGSQITAPAHTQIEMPPPKDSFCQSYYHHGADQIWFMYDNKAKTYDKTLVHRLQSSMDSILVFAGLFSAIVTAFIIESYKQLRPDTGDITVFYLARISQGIDTMISPTGASGGISSAAPAKVDNPNIVAVNTLWVLSLTGSLICALCATFLQAWTNRYQHVISQSPDVSRRTRLRAWYFEGLTRSHMPQLAAIVPAVLHVSLFLFLVGLVLFFLPIDDKIAHTAIGATSLCCTMYLIFALLDYLLPNTPYRTPLSLILVVVYSAIVVVTVVVFVMIPLYTILTVVMLGFLESPKKHYFGWVIFGTPQGLPARKEGSAMAAAAYEYRS</sequence>